<dbReference type="Gene3D" id="1.10.555.10">
    <property type="entry name" value="Rho GTPase activation protein"/>
    <property type="match status" value="1"/>
</dbReference>
<evidence type="ECO:0000259" key="2">
    <source>
        <dbReference type="PROSITE" id="PS50238"/>
    </source>
</evidence>
<dbReference type="GO" id="GO:0007264">
    <property type="term" value="P:small GTPase-mediated signal transduction"/>
    <property type="evidence" value="ECO:0007669"/>
    <property type="project" value="TreeGrafter"/>
</dbReference>
<dbReference type="GO" id="GO:0005096">
    <property type="term" value="F:GTPase activator activity"/>
    <property type="evidence" value="ECO:0007669"/>
    <property type="project" value="TreeGrafter"/>
</dbReference>
<comment type="caution">
    <text evidence="3">The sequence shown here is derived from an EMBL/GenBank/DDBJ whole genome shotgun (WGS) entry which is preliminary data.</text>
</comment>
<dbReference type="Proteomes" id="UP001285441">
    <property type="component" value="Unassembled WGS sequence"/>
</dbReference>
<evidence type="ECO:0000256" key="1">
    <source>
        <dbReference type="SAM" id="MobiDB-lite"/>
    </source>
</evidence>
<dbReference type="PANTHER" id="PTHR45808:SF2">
    <property type="entry name" value="RHO GTPASE-ACTIVATING PROTEIN 68F"/>
    <property type="match status" value="1"/>
</dbReference>
<protein>
    <recommendedName>
        <fullName evidence="2">Rho-GAP domain-containing protein</fullName>
    </recommendedName>
</protein>
<feature type="region of interest" description="Disordered" evidence="1">
    <location>
        <begin position="1"/>
        <end position="27"/>
    </location>
</feature>
<dbReference type="GO" id="GO:0005737">
    <property type="term" value="C:cytoplasm"/>
    <property type="evidence" value="ECO:0007669"/>
    <property type="project" value="TreeGrafter"/>
</dbReference>
<keyword evidence="4" id="KW-1185">Reference proteome</keyword>
<dbReference type="EMBL" id="JAULSW010000006">
    <property type="protein sequence ID" value="KAK3378206.1"/>
    <property type="molecule type" value="Genomic_DNA"/>
</dbReference>
<feature type="domain" description="Rho-GAP" evidence="2">
    <location>
        <begin position="93"/>
        <end position="356"/>
    </location>
</feature>
<dbReference type="InterPro" id="IPR000198">
    <property type="entry name" value="RhoGAP_dom"/>
</dbReference>
<gene>
    <name evidence="3" type="ORF">B0H63DRAFT_398718</name>
</gene>
<name>A0AAE0NC19_9PEZI</name>
<reference evidence="3" key="2">
    <citation type="submission" date="2023-06" db="EMBL/GenBank/DDBJ databases">
        <authorList>
            <consortium name="Lawrence Berkeley National Laboratory"/>
            <person name="Haridas S."/>
            <person name="Hensen N."/>
            <person name="Bonometti L."/>
            <person name="Westerberg I."/>
            <person name="Brannstrom I.O."/>
            <person name="Guillou S."/>
            <person name="Cros-Aarteil S."/>
            <person name="Calhoun S."/>
            <person name="Kuo A."/>
            <person name="Mondo S."/>
            <person name="Pangilinan J."/>
            <person name="Riley R."/>
            <person name="LaButti K."/>
            <person name="Andreopoulos B."/>
            <person name="Lipzen A."/>
            <person name="Chen C."/>
            <person name="Yanf M."/>
            <person name="Daum C."/>
            <person name="Ng V."/>
            <person name="Clum A."/>
            <person name="Steindorff A."/>
            <person name="Ohm R."/>
            <person name="Martin F."/>
            <person name="Silar P."/>
            <person name="Natvig D."/>
            <person name="Lalanne C."/>
            <person name="Gautier V."/>
            <person name="Ament-velasquez S.L."/>
            <person name="Kruys A."/>
            <person name="Hutchinson M.I."/>
            <person name="Powell A.J."/>
            <person name="Barry K."/>
            <person name="Miller A.N."/>
            <person name="Grigoriev I.V."/>
            <person name="Debuchy R."/>
            <person name="Gladieux P."/>
            <person name="Thoren M.H."/>
            <person name="Johannesson H."/>
        </authorList>
    </citation>
    <scope>NUCLEOTIDE SEQUENCE</scope>
    <source>
        <strain evidence="3">CBS 232.78</strain>
    </source>
</reference>
<dbReference type="AlphaFoldDB" id="A0AAE0NC19"/>
<reference evidence="3" key="1">
    <citation type="journal article" date="2023" name="Mol. Phylogenet. Evol.">
        <title>Genome-scale phylogeny and comparative genomics of the fungal order Sordariales.</title>
        <authorList>
            <person name="Hensen N."/>
            <person name="Bonometti L."/>
            <person name="Westerberg I."/>
            <person name="Brannstrom I.O."/>
            <person name="Guillou S."/>
            <person name="Cros-Aarteil S."/>
            <person name="Calhoun S."/>
            <person name="Haridas S."/>
            <person name="Kuo A."/>
            <person name="Mondo S."/>
            <person name="Pangilinan J."/>
            <person name="Riley R."/>
            <person name="LaButti K."/>
            <person name="Andreopoulos B."/>
            <person name="Lipzen A."/>
            <person name="Chen C."/>
            <person name="Yan M."/>
            <person name="Daum C."/>
            <person name="Ng V."/>
            <person name="Clum A."/>
            <person name="Steindorff A."/>
            <person name="Ohm R.A."/>
            <person name="Martin F."/>
            <person name="Silar P."/>
            <person name="Natvig D.O."/>
            <person name="Lalanne C."/>
            <person name="Gautier V."/>
            <person name="Ament-Velasquez S.L."/>
            <person name="Kruys A."/>
            <person name="Hutchinson M.I."/>
            <person name="Powell A.J."/>
            <person name="Barry K."/>
            <person name="Miller A.N."/>
            <person name="Grigoriev I.V."/>
            <person name="Debuchy R."/>
            <person name="Gladieux P."/>
            <person name="Hiltunen Thoren M."/>
            <person name="Johannesson H."/>
        </authorList>
    </citation>
    <scope>NUCLEOTIDE SEQUENCE</scope>
    <source>
        <strain evidence="3">CBS 232.78</strain>
    </source>
</reference>
<evidence type="ECO:0000313" key="3">
    <source>
        <dbReference type="EMBL" id="KAK3378206.1"/>
    </source>
</evidence>
<organism evidence="3 4">
    <name type="scientific">Podospora didyma</name>
    <dbReference type="NCBI Taxonomy" id="330526"/>
    <lineage>
        <taxon>Eukaryota</taxon>
        <taxon>Fungi</taxon>
        <taxon>Dikarya</taxon>
        <taxon>Ascomycota</taxon>
        <taxon>Pezizomycotina</taxon>
        <taxon>Sordariomycetes</taxon>
        <taxon>Sordariomycetidae</taxon>
        <taxon>Sordariales</taxon>
        <taxon>Podosporaceae</taxon>
        <taxon>Podospora</taxon>
    </lineage>
</organism>
<proteinExistence type="predicted"/>
<dbReference type="InterPro" id="IPR008936">
    <property type="entry name" value="Rho_GTPase_activation_prot"/>
</dbReference>
<evidence type="ECO:0000313" key="4">
    <source>
        <dbReference type="Proteomes" id="UP001285441"/>
    </source>
</evidence>
<dbReference type="PROSITE" id="PS50238">
    <property type="entry name" value="RHOGAP"/>
    <property type="match status" value="1"/>
</dbReference>
<sequence length="452" mass="50174">MDSDDEQTYPSPQGLQQCHQQRQHQHRRGWFSRTFLRQISGASNASSTKSEKKPSRKRSVSDLAMHIVHPIKRDSLKDEDLQSLVRLCGKSMLYLPSEYAPSSLVLPTCFRATAQYLVQHAADTRGVFRIPGSIRVVTALYDYYCAEGDADEIATTTRCPNLPLHIKAGTHDVASTFKRLLSGLPGGILGSLSLFDAMVAIHSQLKGDPEFTRTKQTKLRARLIALAIGSVKSQFRRELICAVFGLLCLIGRTAEKAPREDEHGRPLPTADLMGYSALGIVFGPLLVGDLLNSYTMKLADPTAGLVLFPITPPCGKRERHRSRVTDETNPRALTVDKIHVANSITEMLITHWREVVRHMRSLGVLKINIEGLSVSEEQQQAARKAALRPSASESFVIRKPAEWSSLRPPSVPFSTGETPIPPSPTPEARRPFHTSYTWLSVADLSVSRARIW</sequence>
<dbReference type="SUPFAM" id="SSF48350">
    <property type="entry name" value="GTPase activation domain, GAP"/>
    <property type="match status" value="1"/>
</dbReference>
<dbReference type="SMART" id="SM00324">
    <property type="entry name" value="RhoGAP"/>
    <property type="match status" value="1"/>
</dbReference>
<dbReference type="PANTHER" id="PTHR45808">
    <property type="entry name" value="RHO GTPASE-ACTIVATING PROTEIN 68F"/>
    <property type="match status" value="1"/>
</dbReference>
<feature type="region of interest" description="Disordered" evidence="1">
    <location>
        <begin position="407"/>
        <end position="428"/>
    </location>
</feature>
<dbReference type="Pfam" id="PF00620">
    <property type="entry name" value="RhoGAP"/>
    <property type="match status" value="1"/>
</dbReference>
<accession>A0AAE0NC19</accession>
<dbReference type="CDD" id="cd00159">
    <property type="entry name" value="RhoGAP"/>
    <property type="match status" value="1"/>
</dbReference>